<dbReference type="Pfam" id="PF18143">
    <property type="entry name" value="HAD_SAK_2"/>
    <property type="match status" value="1"/>
</dbReference>
<comment type="caution">
    <text evidence="1">The sequence shown here is derived from an EMBL/GenBank/DDBJ whole genome shotgun (WGS) entry which is preliminary data.</text>
</comment>
<dbReference type="EMBL" id="SSOD01000003">
    <property type="protein sequence ID" value="THF63446.1"/>
    <property type="molecule type" value="Genomic_DNA"/>
</dbReference>
<accession>A0A4S4AU71</accession>
<sequence>MSKYTYIFMDFDGVTHPWGEVEDFRCLPAVEAVMREFDEARIVIAADQRMLFPLSALSLRFAEDIRPRVAGTTPQLIPKRGSELHGLREREAMLWLSQHTADFTTAAWCAVDDAPGNWLTRSRLVLTDFKRGFTEEDAGALRRMLADLRAGKATAEPVNPALSWA</sequence>
<dbReference type="RefSeq" id="WP_136383897.1">
    <property type="nucleotide sequence ID" value="NZ_SSOD01000003.1"/>
</dbReference>
<dbReference type="Proteomes" id="UP000307956">
    <property type="component" value="Unassembled WGS sequence"/>
</dbReference>
<organism evidence="1 2">
    <name type="scientific">Pseudothauera rhizosphaerae</name>
    <dbReference type="NCBI Taxonomy" id="2565932"/>
    <lineage>
        <taxon>Bacteria</taxon>
        <taxon>Pseudomonadati</taxon>
        <taxon>Pseudomonadota</taxon>
        <taxon>Betaproteobacteria</taxon>
        <taxon>Rhodocyclales</taxon>
        <taxon>Zoogloeaceae</taxon>
        <taxon>Pseudothauera</taxon>
    </lineage>
</organism>
<evidence type="ECO:0000313" key="1">
    <source>
        <dbReference type="EMBL" id="THF63446.1"/>
    </source>
</evidence>
<keyword evidence="2" id="KW-1185">Reference proteome</keyword>
<dbReference type="AlphaFoldDB" id="A0A4S4AU71"/>
<evidence type="ECO:0000313" key="2">
    <source>
        <dbReference type="Proteomes" id="UP000307956"/>
    </source>
</evidence>
<name>A0A4S4AU71_9RHOO</name>
<gene>
    <name evidence="1" type="ORF">E6O51_05150</name>
</gene>
<reference evidence="1 2" key="1">
    <citation type="submission" date="2019-04" db="EMBL/GenBank/DDBJ databases">
        <title>Azoarcus rhizosphaerae sp. nov. isolated from rhizosphere of Ficus religiosa.</title>
        <authorList>
            <person name="Lin S.-Y."/>
            <person name="Hameed A."/>
            <person name="Hsu Y.-H."/>
            <person name="Young C.-C."/>
        </authorList>
    </citation>
    <scope>NUCLEOTIDE SEQUENCE [LARGE SCALE GENOMIC DNA]</scope>
    <source>
        <strain evidence="1 2">CC-YHH848</strain>
    </source>
</reference>
<protein>
    <submittedName>
        <fullName evidence="1">Uncharacterized protein</fullName>
    </submittedName>
</protein>
<dbReference type="OrthoDB" id="8773450at2"/>
<proteinExistence type="predicted"/>